<evidence type="ECO:0000256" key="6">
    <source>
        <dbReference type="SAM" id="MobiDB-lite"/>
    </source>
</evidence>
<dbReference type="Pfam" id="PF00098">
    <property type="entry name" value="zf-CCHC"/>
    <property type="match status" value="1"/>
</dbReference>
<protein>
    <submittedName>
        <fullName evidence="9">Esterase/lipase/thioesterase family protein isoform 2</fullName>
    </submittedName>
</protein>
<dbReference type="InterPro" id="IPR036397">
    <property type="entry name" value="RNaseH_sf"/>
</dbReference>
<dbReference type="PANTHER" id="PTHR22753">
    <property type="entry name" value="TRANSMEMBRANE PROTEIN 68"/>
    <property type="match status" value="1"/>
</dbReference>
<dbReference type="PROSITE" id="PS50158">
    <property type="entry name" value="ZF_CCHC"/>
    <property type="match status" value="1"/>
</dbReference>
<dbReference type="CDD" id="cd07987">
    <property type="entry name" value="LPLAT_MGAT-like"/>
    <property type="match status" value="1"/>
</dbReference>
<keyword evidence="3" id="KW-0378">Hydrolase</keyword>
<dbReference type="PANTHER" id="PTHR22753:SF34">
    <property type="entry name" value="ACYLTRANSFERASE"/>
    <property type="match status" value="1"/>
</dbReference>
<dbReference type="SMART" id="SM00343">
    <property type="entry name" value="ZnF_C2HC"/>
    <property type="match status" value="1"/>
</dbReference>
<dbReference type="CDD" id="cd09272">
    <property type="entry name" value="RNase_HI_RT_Ty1"/>
    <property type="match status" value="1"/>
</dbReference>
<evidence type="ECO:0000256" key="2">
    <source>
        <dbReference type="ARBA" id="ARBA00022679"/>
    </source>
</evidence>
<dbReference type="GO" id="GO:0004144">
    <property type="term" value="F:diacylglycerol O-acyltransferase activity"/>
    <property type="evidence" value="ECO:0007669"/>
    <property type="project" value="UniProtKB-ARBA"/>
</dbReference>
<gene>
    <name evidence="9" type="ORF">F3Y22_tig00112530pilonHSYRG00144</name>
</gene>
<comment type="caution">
    <text evidence="9">The sequence shown here is derived from an EMBL/GenBank/DDBJ whole genome shotgun (WGS) entry which is preliminary data.</text>
</comment>
<keyword evidence="5" id="KW-0862">Zinc</keyword>
<sequence length="1692" mass="192905">MATKFDIEKFNGRNFSLWKLKMKAILRKDGCLAAISERPIDFTDDNKWIEMDGNAMANFHLALADELTSLSCKIGEQERAELLLQSLPDSYDQLIINLTNSNVTSLVFDDVAAAVLQEENRRKNKEDRQVNLQQAEALTTMKTMRGRSTERGQSSSHKHGRSKSRSKKNLKCYNCGKKGHLKNDCWSLNKNSNPQGNTANTSDDGDALCCEASTTVEGRKRFADIWLIDSGATYHKTSRREWFHHYEPMYDGTIKVVRDVRHVKGLKKNLLSYGLLDNNASKIETRKGIMKVFRGALVVLKGEKIAANLYMLKEETLLEAEASVASCSSDSAMLWHKKLGHMSEQGMKVLVEQKLLPGLTKVSLTLREHCITSKQHLLKFNTSNSRGKSILELVHSDVWHAPVTSLGGAKYFVSFIDDYSRRCWVYPIKKKSDVFSTFKNFKERVELDSGNKIKCFRTDNGREYTSEEFDDFCRKEGIKRQFTVTNTPQQNGVAERMNKTLLERTRAMLRDAGLEKSFWAEAINTSCYLVYRAPSTAIELKTPMEMWTGKPSDYSNLHVFGSIVYVMYNSQEISKLDPKSRKYKFLGYADGVKGYRLWYPIARKVIISRDVIFVEDKLQRKEDDDSVEKSETTQIHVEKEFEEGDSSEAEPAHDEQEPESSKAPTTRQSNRVRRRPNWHSDYVIECNIAYCLLTEDGEPSTYQEAINSSDASLWMMAMQEEIEALHKNNTWDLVPLPQGRKPIGNKWVFKIKRNGDDQVERYRARLVVKGYAQKEGFEEEEKKNCRLNKSLYGLKQAPRCWYKRFDSFIMCLGYNRLNADPCAYFKRSGDNDFVILLLYVDDMLVAGPNKDHIEELKAQLAREFEMKDLGSANKILGMQIHRDRSNRKIWLSQKNYLKKILSRFSMQDCKPISTPLPINFKLSSSMSPSSEEERMEMSRVPYASAVGSLMFAMICTRPNIAQAVGVVSRYMANPGKEHWNIVKRILRYIKETSNVALYYEGSNLLINGYVDSDYAGGLDKSKSTTGYVFKVAGGAVSWVSKLQSVVATSTKEAEYVAATQASKEAIWLTMLLEELGHNQEYVSLFCDSQSALHLVRNPTFHSRTKHIRVQYHFIREKVEEGTVDMQKIHSKDNITDFMTNAINADKFTWCRSSCGLSETSDNSRSPNRQIYLEAESLGACPALSVAARNPNLDLVLVSSNPATSFNKSQWQTLIPLLDIMPDQFPLNLPYMLSLPTGNPLRMLMDNVLKRGLLPQTIENLSQNFATMSTYLPVLADILPRETLRWKLNLLKSGSDSANSFLHAVKAQILLLCSGRDQLLPSQEECQRLQKALPDCEIRKFEESGHFLFMEDNVDLVTNIKAAAFYRRGKQFECVSDYVPPTPWEFKKVHESMRWLLSATGPVMLSTLQDGKVVRGLEGIPSEGPVLFVGYHMLLGIEIVQLVAQLLMERNILVRGITHPMIFVKEKDGNPPQMDPSNFDIFRLMGSVPVSAASFFKLMSSKSHILLYPGGARETLHRKGEAYKLFWPEKTEFVRMAARFGAKIVPFGVVGEDDVAEIILDYDDQMKIPWRREEIERVTNRFSKVRADASGKVANQQMHLPVMLPKFPGRLYYYFGKPILTEGMKMELRDKKKCDELYQNVKSEVEGCIEFLKHLLMILKLVPRKTLVSTCAAPEPLKNVGNLRIVDSRRLDS</sequence>
<feature type="region of interest" description="Disordered" evidence="6">
    <location>
        <begin position="622"/>
        <end position="674"/>
    </location>
</feature>
<dbReference type="GO" id="GO:0004190">
    <property type="term" value="F:aspartic-type endopeptidase activity"/>
    <property type="evidence" value="ECO:0007669"/>
    <property type="project" value="UniProtKB-KW"/>
</dbReference>
<dbReference type="InterPro" id="IPR007130">
    <property type="entry name" value="DAGAT"/>
</dbReference>
<dbReference type="InterPro" id="IPR054722">
    <property type="entry name" value="PolX-like_BBD"/>
</dbReference>
<dbReference type="InterPro" id="IPR001878">
    <property type="entry name" value="Znf_CCHC"/>
</dbReference>
<dbReference type="EMBL" id="VEPZ02001607">
    <property type="protein sequence ID" value="KAE8665697.1"/>
    <property type="molecule type" value="Genomic_DNA"/>
</dbReference>
<keyword evidence="2" id="KW-0808">Transferase</keyword>
<dbReference type="InterPro" id="IPR012337">
    <property type="entry name" value="RNaseH-like_sf"/>
</dbReference>
<dbReference type="Pfam" id="PF14223">
    <property type="entry name" value="Retrotran_gag_2"/>
    <property type="match status" value="1"/>
</dbReference>
<dbReference type="Pfam" id="PF03982">
    <property type="entry name" value="DAGAT"/>
    <property type="match status" value="1"/>
</dbReference>
<dbReference type="SUPFAM" id="SSF56672">
    <property type="entry name" value="DNA/RNA polymerases"/>
    <property type="match status" value="1"/>
</dbReference>
<organism evidence="9 10">
    <name type="scientific">Hibiscus syriacus</name>
    <name type="common">Rose of Sharon</name>
    <dbReference type="NCBI Taxonomy" id="106335"/>
    <lineage>
        <taxon>Eukaryota</taxon>
        <taxon>Viridiplantae</taxon>
        <taxon>Streptophyta</taxon>
        <taxon>Embryophyta</taxon>
        <taxon>Tracheophyta</taxon>
        <taxon>Spermatophyta</taxon>
        <taxon>Magnoliopsida</taxon>
        <taxon>eudicotyledons</taxon>
        <taxon>Gunneridae</taxon>
        <taxon>Pentapetalae</taxon>
        <taxon>rosids</taxon>
        <taxon>malvids</taxon>
        <taxon>Malvales</taxon>
        <taxon>Malvaceae</taxon>
        <taxon>Malvoideae</taxon>
        <taxon>Hibiscus</taxon>
    </lineage>
</organism>
<evidence type="ECO:0000259" key="8">
    <source>
        <dbReference type="PROSITE" id="PS50994"/>
    </source>
</evidence>
<dbReference type="InterPro" id="IPR013103">
    <property type="entry name" value="RVT_2"/>
</dbReference>
<feature type="compositionally biased region" description="Basic and acidic residues" evidence="6">
    <location>
        <begin position="120"/>
        <end position="129"/>
    </location>
</feature>
<evidence type="ECO:0000256" key="1">
    <source>
        <dbReference type="ARBA" id="ARBA00005420"/>
    </source>
</evidence>
<dbReference type="InterPro" id="IPR036875">
    <property type="entry name" value="Znf_CCHC_sf"/>
</dbReference>
<evidence type="ECO:0000256" key="3">
    <source>
        <dbReference type="ARBA" id="ARBA00022750"/>
    </source>
</evidence>
<dbReference type="Gene3D" id="3.40.50.1820">
    <property type="entry name" value="alpha/beta hydrolase"/>
    <property type="match status" value="1"/>
</dbReference>
<dbReference type="Pfam" id="PF00665">
    <property type="entry name" value="rve"/>
    <property type="match status" value="1"/>
</dbReference>
<keyword evidence="5" id="KW-0863">Zinc-finger</keyword>
<keyword evidence="5" id="KW-0479">Metal-binding</keyword>
<dbReference type="Proteomes" id="UP000436088">
    <property type="component" value="Unassembled WGS sequence"/>
</dbReference>
<keyword evidence="3" id="KW-0064">Aspartyl protease</keyword>
<dbReference type="GO" id="GO:0008270">
    <property type="term" value="F:zinc ion binding"/>
    <property type="evidence" value="ECO:0007669"/>
    <property type="project" value="UniProtKB-KW"/>
</dbReference>
<evidence type="ECO:0000313" key="9">
    <source>
        <dbReference type="EMBL" id="KAE8665697.1"/>
    </source>
</evidence>
<keyword evidence="3" id="KW-0645">Protease</keyword>
<feature type="domain" description="CCHC-type" evidence="7">
    <location>
        <begin position="171"/>
        <end position="185"/>
    </location>
</feature>
<dbReference type="PROSITE" id="PS50994">
    <property type="entry name" value="INTEGRASE"/>
    <property type="match status" value="1"/>
</dbReference>
<dbReference type="Pfam" id="PF25597">
    <property type="entry name" value="SH3_retrovirus"/>
    <property type="match status" value="1"/>
</dbReference>
<dbReference type="Gene3D" id="4.10.60.10">
    <property type="entry name" value="Zinc finger, CCHC-type"/>
    <property type="match status" value="1"/>
</dbReference>
<dbReference type="InterPro" id="IPR057670">
    <property type="entry name" value="SH3_retrovirus"/>
</dbReference>
<dbReference type="GO" id="GO:0016020">
    <property type="term" value="C:membrane"/>
    <property type="evidence" value="ECO:0007669"/>
    <property type="project" value="TreeGrafter"/>
</dbReference>
<feature type="domain" description="Integrase catalytic" evidence="8">
    <location>
        <begin position="386"/>
        <end position="551"/>
    </location>
</feature>
<dbReference type="GO" id="GO:0019432">
    <property type="term" value="P:triglyceride biosynthetic process"/>
    <property type="evidence" value="ECO:0007669"/>
    <property type="project" value="UniProtKB-ARBA"/>
</dbReference>
<accession>A0A6A2Y5D9</accession>
<dbReference type="Pfam" id="PF22936">
    <property type="entry name" value="Pol_BBD"/>
    <property type="match status" value="1"/>
</dbReference>
<dbReference type="SUPFAM" id="SSF53098">
    <property type="entry name" value="Ribonuclease H-like"/>
    <property type="match status" value="1"/>
</dbReference>
<dbReference type="SUPFAM" id="SSF53474">
    <property type="entry name" value="alpha/beta-Hydrolases"/>
    <property type="match status" value="1"/>
</dbReference>
<evidence type="ECO:0000313" key="10">
    <source>
        <dbReference type="Proteomes" id="UP000436088"/>
    </source>
</evidence>
<proteinExistence type="inferred from homology"/>
<dbReference type="Pfam" id="PF13976">
    <property type="entry name" value="gag_pre-integrs"/>
    <property type="match status" value="1"/>
</dbReference>
<dbReference type="InterPro" id="IPR029058">
    <property type="entry name" value="AB_hydrolase_fold"/>
</dbReference>
<dbReference type="InterPro" id="IPR043502">
    <property type="entry name" value="DNA/RNA_pol_sf"/>
</dbReference>
<dbReference type="Pfam" id="PF07727">
    <property type="entry name" value="RVT_2"/>
    <property type="match status" value="1"/>
</dbReference>
<evidence type="ECO:0000256" key="4">
    <source>
        <dbReference type="ARBA" id="ARBA00023315"/>
    </source>
</evidence>
<feature type="region of interest" description="Disordered" evidence="6">
    <location>
        <begin position="120"/>
        <end position="167"/>
    </location>
</feature>
<feature type="compositionally biased region" description="Basic residues" evidence="6">
    <location>
        <begin position="156"/>
        <end position="167"/>
    </location>
</feature>
<reference evidence="9" key="1">
    <citation type="submission" date="2019-09" db="EMBL/GenBank/DDBJ databases">
        <title>Draft genome information of white flower Hibiscus syriacus.</title>
        <authorList>
            <person name="Kim Y.-M."/>
        </authorList>
    </citation>
    <scope>NUCLEOTIDE SEQUENCE [LARGE SCALE GENOMIC DNA]</scope>
    <source>
        <strain evidence="9">YM2019G1</strain>
    </source>
</reference>
<feature type="compositionally biased region" description="Basic and acidic residues" evidence="6">
    <location>
        <begin position="622"/>
        <end position="639"/>
    </location>
</feature>
<dbReference type="Gene3D" id="3.30.420.10">
    <property type="entry name" value="Ribonuclease H-like superfamily/Ribonuclease H"/>
    <property type="match status" value="1"/>
</dbReference>
<dbReference type="InterPro" id="IPR025724">
    <property type="entry name" value="GAG-pre-integrase_dom"/>
</dbReference>
<dbReference type="GO" id="GO:0003676">
    <property type="term" value="F:nucleic acid binding"/>
    <property type="evidence" value="ECO:0007669"/>
    <property type="project" value="InterPro"/>
</dbReference>
<feature type="compositionally biased region" description="Polar residues" evidence="6">
    <location>
        <begin position="130"/>
        <end position="142"/>
    </location>
</feature>
<dbReference type="GO" id="GO:0015074">
    <property type="term" value="P:DNA integration"/>
    <property type="evidence" value="ECO:0007669"/>
    <property type="project" value="InterPro"/>
</dbReference>
<dbReference type="InterPro" id="IPR001584">
    <property type="entry name" value="Integrase_cat-core"/>
</dbReference>
<comment type="similarity">
    <text evidence="1">Belongs to the diacylglycerol acyltransferase family.</text>
</comment>
<evidence type="ECO:0000259" key="7">
    <source>
        <dbReference type="PROSITE" id="PS50158"/>
    </source>
</evidence>
<dbReference type="SUPFAM" id="SSF57756">
    <property type="entry name" value="Retrovirus zinc finger-like domains"/>
    <property type="match status" value="1"/>
</dbReference>
<keyword evidence="10" id="KW-1185">Reference proteome</keyword>
<keyword evidence="4" id="KW-0012">Acyltransferase</keyword>
<evidence type="ECO:0000256" key="5">
    <source>
        <dbReference type="PROSITE-ProRule" id="PRU00047"/>
    </source>
</evidence>
<name>A0A6A2Y5D9_HIBSY</name>